<dbReference type="RefSeq" id="WP_119514338.1">
    <property type="nucleotide sequence ID" value="NZ_QXFK01000019.1"/>
</dbReference>
<dbReference type="PROSITE" id="PS50995">
    <property type="entry name" value="HTH_MARR_2"/>
    <property type="match status" value="1"/>
</dbReference>
<dbReference type="InterPro" id="IPR036390">
    <property type="entry name" value="WH_DNA-bd_sf"/>
</dbReference>
<reference evidence="4 5" key="1">
    <citation type="submission" date="2018-08" db="EMBL/GenBank/DDBJ databases">
        <title>Altererythrobacter sp.Ery1 and Ery12, the genome sequencing of novel strains in genus Alterythrobacter.</title>
        <authorList>
            <person name="Cheng H."/>
            <person name="Wu Y.-H."/>
            <person name="Fang C."/>
            <person name="Xu X.-W."/>
        </authorList>
    </citation>
    <scope>NUCLEOTIDE SEQUENCE [LARGE SCALE GENOMIC DNA]</scope>
    <source>
        <strain evidence="4 5">Ery1</strain>
    </source>
</reference>
<dbReference type="GO" id="GO:0008080">
    <property type="term" value="F:N-acetyltransferase activity"/>
    <property type="evidence" value="ECO:0007669"/>
    <property type="project" value="InterPro"/>
</dbReference>
<dbReference type="InterPro" id="IPR016181">
    <property type="entry name" value="Acyl_CoA_acyltransferase"/>
</dbReference>
<evidence type="ECO:0000256" key="1">
    <source>
        <dbReference type="ARBA" id="ARBA00022679"/>
    </source>
</evidence>
<dbReference type="Gene3D" id="3.40.630.30">
    <property type="match status" value="1"/>
</dbReference>
<feature type="domain" description="HTH marR-type" evidence="2">
    <location>
        <begin position="1"/>
        <end position="143"/>
    </location>
</feature>
<sequence length="309" mass="34634">MELGSSHSIDPIVPRVRAFNRDFSQLMGLLEPRYMGSDLSVVEARVLYEIVQREPALARDIAAALRLDPGYLSRLVARLLRRGFVERGRGKDARERPLSLTPEGRSAYAELDRTTAEQTARMIAPLGEDGARRLGTLLGEASALLFGAAPGEWSLRTFRPGDMGLITARQSILYHEGYGWGRGMEALIGEITAAFLRDFKPEREQCWIADRDGRMLGSVFLVEDDAEIARLRLLYVEPEARGMGVGQALVKQCTAFAREAGYRRIVLWTHAVLESARRIYAAEGYRIVETHTHDDFGKPELSESWLLEL</sequence>
<dbReference type="Proteomes" id="UP000285092">
    <property type="component" value="Unassembled WGS sequence"/>
</dbReference>
<dbReference type="Gene3D" id="1.10.10.10">
    <property type="entry name" value="Winged helix-like DNA-binding domain superfamily/Winged helix DNA-binding domain"/>
    <property type="match status" value="1"/>
</dbReference>
<dbReference type="InterPro" id="IPR036388">
    <property type="entry name" value="WH-like_DNA-bd_sf"/>
</dbReference>
<dbReference type="EMBL" id="QXFK01000019">
    <property type="protein sequence ID" value="RIV75412.1"/>
    <property type="molecule type" value="Genomic_DNA"/>
</dbReference>
<dbReference type="PROSITE" id="PS51186">
    <property type="entry name" value="GNAT"/>
    <property type="match status" value="1"/>
</dbReference>
<dbReference type="AlphaFoldDB" id="A0A418NCA3"/>
<dbReference type="OrthoDB" id="273614at2"/>
<keyword evidence="1 4" id="KW-0808">Transferase</keyword>
<dbReference type="SUPFAM" id="SSF46785">
    <property type="entry name" value="Winged helix' DNA-binding domain"/>
    <property type="match status" value="1"/>
</dbReference>
<dbReference type="GO" id="GO:0003700">
    <property type="term" value="F:DNA-binding transcription factor activity"/>
    <property type="evidence" value="ECO:0007669"/>
    <property type="project" value="InterPro"/>
</dbReference>
<dbReference type="Pfam" id="PF00583">
    <property type="entry name" value="Acetyltransf_1"/>
    <property type="match status" value="1"/>
</dbReference>
<dbReference type="PANTHER" id="PTHR13947">
    <property type="entry name" value="GNAT FAMILY N-ACETYLTRANSFERASE"/>
    <property type="match status" value="1"/>
</dbReference>
<name>A0A418NCA3_9SPHN</name>
<dbReference type="Pfam" id="PF12802">
    <property type="entry name" value="MarR_2"/>
    <property type="match status" value="1"/>
</dbReference>
<keyword evidence="5" id="KW-1185">Reference proteome</keyword>
<protein>
    <submittedName>
        <fullName evidence="4">GNAT family N-acetyltransferase</fullName>
    </submittedName>
</protein>
<feature type="domain" description="N-acetyltransferase" evidence="3">
    <location>
        <begin position="166"/>
        <end position="308"/>
    </location>
</feature>
<dbReference type="PANTHER" id="PTHR13947:SF37">
    <property type="entry name" value="LD18367P"/>
    <property type="match status" value="1"/>
</dbReference>
<evidence type="ECO:0000313" key="4">
    <source>
        <dbReference type="EMBL" id="RIV75412.1"/>
    </source>
</evidence>
<evidence type="ECO:0000259" key="2">
    <source>
        <dbReference type="PROSITE" id="PS50995"/>
    </source>
</evidence>
<organism evidence="4 5">
    <name type="scientific">Pelagerythrobacter aerophilus</name>
    <dbReference type="NCBI Taxonomy" id="2306995"/>
    <lineage>
        <taxon>Bacteria</taxon>
        <taxon>Pseudomonadati</taxon>
        <taxon>Pseudomonadota</taxon>
        <taxon>Alphaproteobacteria</taxon>
        <taxon>Sphingomonadales</taxon>
        <taxon>Erythrobacteraceae</taxon>
        <taxon>Pelagerythrobacter</taxon>
    </lineage>
</organism>
<proteinExistence type="predicted"/>
<gene>
    <name evidence="4" type="ORF">D2V04_13945</name>
</gene>
<comment type="caution">
    <text evidence="4">The sequence shown here is derived from an EMBL/GenBank/DDBJ whole genome shotgun (WGS) entry which is preliminary data.</text>
</comment>
<dbReference type="InterPro" id="IPR000182">
    <property type="entry name" value="GNAT_dom"/>
</dbReference>
<dbReference type="SMART" id="SM00347">
    <property type="entry name" value="HTH_MARR"/>
    <property type="match status" value="1"/>
</dbReference>
<dbReference type="InterPro" id="IPR050769">
    <property type="entry name" value="NAT_camello-type"/>
</dbReference>
<dbReference type="CDD" id="cd04301">
    <property type="entry name" value="NAT_SF"/>
    <property type="match status" value="1"/>
</dbReference>
<dbReference type="InterPro" id="IPR000835">
    <property type="entry name" value="HTH_MarR-typ"/>
</dbReference>
<evidence type="ECO:0000313" key="5">
    <source>
        <dbReference type="Proteomes" id="UP000285092"/>
    </source>
</evidence>
<accession>A0A418NCA3</accession>
<dbReference type="SUPFAM" id="SSF55729">
    <property type="entry name" value="Acyl-CoA N-acyltransferases (Nat)"/>
    <property type="match status" value="1"/>
</dbReference>
<evidence type="ECO:0000259" key="3">
    <source>
        <dbReference type="PROSITE" id="PS51186"/>
    </source>
</evidence>